<evidence type="ECO:0000259" key="4">
    <source>
        <dbReference type="PROSITE" id="PS51372"/>
    </source>
</evidence>
<dbReference type="AlphaFoldDB" id="A0A0R1JNQ7"/>
<dbReference type="InterPro" id="IPR036388">
    <property type="entry name" value="WH-like_DNA-bd_sf"/>
</dbReference>
<proteinExistence type="predicted"/>
<protein>
    <submittedName>
        <fullName evidence="5">Transcriptional antiterminator</fullName>
    </submittedName>
</protein>
<comment type="caution">
    <text evidence="5">The sequence shown here is derived from an EMBL/GenBank/DDBJ whole genome shotgun (WGS) entry which is preliminary data.</text>
</comment>
<dbReference type="PROSITE" id="PS51099">
    <property type="entry name" value="PTS_EIIB_TYPE_2"/>
    <property type="match status" value="1"/>
</dbReference>
<dbReference type="STRING" id="1291734.FD02_GL001347"/>
<dbReference type="InterPro" id="IPR011608">
    <property type="entry name" value="PRD"/>
</dbReference>
<reference evidence="5 6" key="1">
    <citation type="journal article" date="2015" name="Genome Announc.">
        <title>Expanding the biotechnology potential of lactobacilli through comparative genomics of 213 strains and associated genera.</title>
        <authorList>
            <person name="Sun Z."/>
            <person name="Harris H.M."/>
            <person name="McCann A."/>
            <person name="Guo C."/>
            <person name="Argimon S."/>
            <person name="Zhang W."/>
            <person name="Yang X."/>
            <person name="Jeffery I.B."/>
            <person name="Cooney J.C."/>
            <person name="Kagawa T.F."/>
            <person name="Liu W."/>
            <person name="Song Y."/>
            <person name="Salvetti E."/>
            <person name="Wrobel A."/>
            <person name="Rasinkangas P."/>
            <person name="Parkhill J."/>
            <person name="Rea M.C."/>
            <person name="O'Sullivan O."/>
            <person name="Ritari J."/>
            <person name="Douillard F.P."/>
            <person name="Paul Ross R."/>
            <person name="Yang R."/>
            <person name="Briner A.E."/>
            <person name="Felis G.E."/>
            <person name="de Vos W.M."/>
            <person name="Barrangou R."/>
            <person name="Klaenhammer T.R."/>
            <person name="Caufield P.W."/>
            <person name="Cui Y."/>
            <person name="Zhang H."/>
            <person name="O'Toole P.W."/>
        </authorList>
    </citation>
    <scope>NUCLEOTIDE SEQUENCE [LARGE SCALE GENOMIC DNA]</scope>
    <source>
        <strain evidence="5 6">JCM 17158</strain>
    </source>
</reference>
<dbReference type="InterPro" id="IPR050661">
    <property type="entry name" value="BglG_antiterminators"/>
</dbReference>
<dbReference type="OrthoDB" id="369398at2"/>
<evidence type="ECO:0000256" key="1">
    <source>
        <dbReference type="ARBA" id="ARBA00023015"/>
    </source>
</evidence>
<evidence type="ECO:0000259" key="3">
    <source>
        <dbReference type="PROSITE" id="PS51099"/>
    </source>
</evidence>
<evidence type="ECO:0000313" key="6">
    <source>
        <dbReference type="Proteomes" id="UP000051804"/>
    </source>
</evidence>
<dbReference type="PROSITE" id="PS51372">
    <property type="entry name" value="PRD_2"/>
    <property type="match status" value="1"/>
</dbReference>
<dbReference type="GO" id="GO:0008982">
    <property type="term" value="F:protein-N(PI)-phosphohistidine-sugar phosphotransferase activity"/>
    <property type="evidence" value="ECO:0007669"/>
    <property type="project" value="InterPro"/>
</dbReference>
<keyword evidence="6" id="KW-1185">Reference proteome</keyword>
<dbReference type="Proteomes" id="UP000051804">
    <property type="component" value="Unassembled WGS sequence"/>
</dbReference>
<dbReference type="CDD" id="cd05568">
    <property type="entry name" value="PTS_IIB_bgl_like"/>
    <property type="match status" value="1"/>
</dbReference>
<feature type="domain" description="PTS EIIB type-2" evidence="3">
    <location>
        <begin position="415"/>
        <end position="505"/>
    </location>
</feature>
<dbReference type="InterPro" id="IPR013011">
    <property type="entry name" value="PTS_EIIB_2"/>
</dbReference>
<dbReference type="GO" id="GO:0006355">
    <property type="term" value="P:regulation of DNA-templated transcription"/>
    <property type="evidence" value="ECO:0007669"/>
    <property type="project" value="InterPro"/>
</dbReference>
<sequence length="630" mass="68604">MDIRLGKEGDEMTLTPRQQALLRQLLNAAGVTTVATLAAGAHVSVRTLRYDLTALREWLVDQPASLKSQPHKGVWLEATASARAALRAALDAPSVSDALAPSARMVTLIFMLAQAAEFQTLTLLQAKVQVSPTTLKHDMKKLRAYLANTGVQLVSKNYYGYALAGAERDIRQLLVQLLHEGLNRQSLPANIAQALAAKQLPPGELALTRDATINHLFTTVIGFAVTLAQAGVAIPELNTVLSTSIRLVVSVMRQSLNRPQNSYQTLSVDAVPQTFAALLMQRVVQYYALPLLRDDYQYVAGTAKPGLTDQNLVAVTRAIILGVGQEVATDFASDAQLQENLYLHLRQQAAVAQPVLAYSPFTQDLQDQHPQLFGAIRRVLSRELPTLPLTDAFVSYVALHFLVSLHRAGHRQRPVRIAYICATGLGITNLIEARLAANISHIELVGFAGLEEAQALITRAQPDLVVSIFPLADVGVPVIEVQPLPTPADIERIRDAVAHRVALPVGELRPATASPGATIAQQAQKAILLMFAIYDDLKRVLPIPVAPEYADAFLMHVFLAVHRVMFNQQSTAETKPVVPADLQHRIQAVFQRHGLSINQAEVHAITEYLKLSQSSQGGDADDRHEISSSH</sequence>
<dbReference type="PATRIC" id="fig|1291734.4.peg.1386"/>
<gene>
    <name evidence="5" type="ORF">FD02_GL001347</name>
</gene>
<organism evidence="5 6">
    <name type="scientific">Lacticaseibacillus nasuensis JCM 17158</name>
    <dbReference type="NCBI Taxonomy" id="1291734"/>
    <lineage>
        <taxon>Bacteria</taxon>
        <taxon>Bacillati</taxon>
        <taxon>Bacillota</taxon>
        <taxon>Bacilli</taxon>
        <taxon>Lactobacillales</taxon>
        <taxon>Lactobacillaceae</taxon>
        <taxon>Lacticaseibacillus</taxon>
    </lineage>
</organism>
<dbReference type="EMBL" id="AZDJ01000016">
    <property type="protein sequence ID" value="KRK72927.1"/>
    <property type="molecule type" value="Genomic_DNA"/>
</dbReference>
<dbReference type="PANTHER" id="PTHR30185">
    <property type="entry name" value="CRYPTIC BETA-GLUCOSIDE BGL OPERON ANTITERMINATOR"/>
    <property type="match status" value="1"/>
</dbReference>
<dbReference type="Gene3D" id="1.10.10.10">
    <property type="entry name" value="Winged helix-like DNA-binding domain superfamily/Winged helix DNA-binding domain"/>
    <property type="match status" value="2"/>
</dbReference>
<evidence type="ECO:0000256" key="2">
    <source>
        <dbReference type="ARBA" id="ARBA00023163"/>
    </source>
</evidence>
<keyword evidence="2" id="KW-0804">Transcription</keyword>
<dbReference type="InterPro" id="IPR007737">
    <property type="entry name" value="Mga_HTH"/>
</dbReference>
<dbReference type="PANTHER" id="PTHR30185:SF18">
    <property type="entry name" value="TRANSCRIPTIONAL REGULATOR MTLR"/>
    <property type="match status" value="1"/>
</dbReference>
<dbReference type="Pfam" id="PF05043">
    <property type="entry name" value="Mga"/>
    <property type="match status" value="1"/>
</dbReference>
<keyword evidence="1" id="KW-0805">Transcription regulation</keyword>
<dbReference type="GO" id="GO:0009401">
    <property type="term" value="P:phosphoenolpyruvate-dependent sugar phosphotransferase system"/>
    <property type="evidence" value="ECO:0007669"/>
    <property type="project" value="InterPro"/>
</dbReference>
<feature type="domain" description="PRD" evidence="4">
    <location>
        <begin position="307"/>
        <end position="411"/>
    </location>
</feature>
<name>A0A0R1JNQ7_9LACO</name>
<evidence type="ECO:0000313" key="5">
    <source>
        <dbReference type="EMBL" id="KRK72927.1"/>
    </source>
</evidence>
<accession>A0A0R1JNQ7</accession>